<dbReference type="Proteomes" id="UP000198945">
    <property type="component" value="Unassembled WGS sequence"/>
</dbReference>
<sequence>MKNEPLFELDIEKMEEDIKRVQKALDKAEDIALKAAADEMAGIIMDLLGEAMRRAPKDTGYLRGSGIAKLNDDQVAHTESSGSNAAEVVRDFKAGNISLQQFVDELMGEVAFNTPYATYQHEEQDLNHIDGEAKYLENSLKEKSPEYIKGLAAAIEAALDKEGGVS</sequence>
<dbReference type="EMBL" id="FNEH01000021">
    <property type="protein sequence ID" value="SDI95676.1"/>
    <property type="molecule type" value="Genomic_DNA"/>
</dbReference>
<protein>
    <submittedName>
        <fullName evidence="1">Uncharacterized protein</fullName>
    </submittedName>
</protein>
<dbReference type="RefSeq" id="WP_089716402.1">
    <property type="nucleotide sequence ID" value="NZ_FNEH01000021.1"/>
</dbReference>
<reference evidence="1 2" key="1">
    <citation type="submission" date="2016-10" db="EMBL/GenBank/DDBJ databases">
        <authorList>
            <person name="de Groot N.N."/>
        </authorList>
    </citation>
    <scope>NUCLEOTIDE SEQUENCE [LARGE SCALE GENOMIC DNA]</scope>
    <source>
        <strain evidence="1 2">WG7</strain>
    </source>
</reference>
<gene>
    <name evidence="1" type="ORF">SAMN04515654_12121</name>
</gene>
<organism evidence="1 2">
    <name type="scientific">Halanaerobium congolense</name>
    <dbReference type="NCBI Taxonomy" id="54121"/>
    <lineage>
        <taxon>Bacteria</taxon>
        <taxon>Bacillati</taxon>
        <taxon>Bacillota</taxon>
        <taxon>Clostridia</taxon>
        <taxon>Halanaerobiales</taxon>
        <taxon>Halanaerobiaceae</taxon>
        <taxon>Halanaerobium</taxon>
    </lineage>
</organism>
<dbReference type="AlphaFoldDB" id="A0A1G8PTT1"/>
<evidence type="ECO:0000313" key="2">
    <source>
        <dbReference type="Proteomes" id="UP000198945"/>
    </source>
</evidence>
<name>A0A1G8PTT1_9FIRM</name>
<evidence type="ECO:0000313" key="1">
    <source>
        <dbReference type="EMBL" id="SDI95676.1"/>
    </source>
</evidence>
<accession>A0A1G8PTT1</accession>
<proteinExistence type="predicted"/>